<dbReference type="Pfam" id="PF00440">
    <property type="entry name" value="TetR_N"/>
    <property type="match status" value="1"/>
</dbReference>
<gene>
    <name evidence="4" type="ORF">GCM10007940_20040</name>
</gene>
<reference evidence="4" key="2">
    <citation type="submission" date="2023-01" db="EMBL/GenBank/DDBJ databases">
        <title>Draft genome sequence of Portibacter lacus strain NBRC 108769.</title>
        <authorList>
            <person name="Sun Q."/>
            <person name="Mori K."/>
        </authorList>
    </citation>
    <scope>NUCLEOTIDE SEQUENCE</scope>
    <source>
        <strain evidence="4">NBRC 108769</strain>
    </source>
</reference>
<comment type="caution">
    <text evidence="4">The sequence shown here is derived from an EMBL/GenBank/DDBJ whole genome shotgun (WGS) entry which is preliminary data.</text>
</comment>
<accession>A0AA37SPH2</accession>
<name>A0AA37SPH2_9BACT</name>
<proteinExistence type="predicted"/>
<dbReference type="InterPro" id="IPR001647">
    <property type="entry name" value="HTH_TetR"/>
</dbReference>
<sequence length="193" mass="22313">MTSSTKEKIRIAALKLFNRDGLVNVRLQHIADEAFISVGNLAYHYPNKESILSALYERLSMQQKALLAEFRIVPLFDNIDRLIQQTFLLQRQYVFFYFDTLEIIRAYPKIGEAHQDHISSQISQLKIILDFNTSRGALNAEPIDGVYDKLAIQKRGSLSEYSKEELEQLLRQVLAKEDYESASKIRDALDKKE</sequence>
<dbReference type="PROSITE" id="PS50977">
    <property type="entry name" value="HTH_TETR_2"/>
    <property type="match status" value="1"/>
</dbReference>
<evidence type="ECO:0000256" key="2">
    <source>
        <dbReference type="PROSITE-ProRule" id="PRU00335"/>
    </source>
</evidence>
<dbReference type="AlphaFoldDB" id="A0AA37SPH2"/>
<dbReference type="InterPro" id="IPR009057">
    <property type="entry name" value="Homeodomain-like_sf"/>
</dbReference>
<protein>
    <submittedName>
        <fullName evidence="4">TetR family transcriptional regulator</fullName>
    </submittedName>
</protein>
<organism evidence="4 5">
    <name type="scientific">Portibacter lacus</name>
    <dbReference type="NCBI Taxonomy" id="1099794"/>
    <lineage>
        <taxon>Bacteria</taxon>
        <taxon>Pseudomonadati</taxon>
        <taxon>Bacteroidota</taxon>
        <taxon>Saprospiria</taxon>
        <taxon>Saprospirales</taxon>
        <taxon>Haliscomenobacteraceae</taxon>
        <taxon>Portibacter</taxon>
    </lineage>
</organism>
<dbReference type="Proteomes" id="UP001156666">
    <property type="component" value="Unassembled WGS sequence"/>
</dbReference>
<feature type="DNA-binding region" description="H-T-H motif" evidence="2">
    <location>
        <begin position="26"/>
        <end position="45"/>
    </location>
</feature>
<dbReference type="EMBL" id="BSOH01000011">
    <property type="protein sequence ID" value="GLR17389.1"/>
    <property type="molecule type" value="Genomic_DNA"/>
</dbReference>
<evidence type="ECO:0000256" key="1">
    <source>
        <dbReference type="ARBA" id="ARBA00023125"/>
    </source>
</evidence>
<evidence type="ECO:0000313" key="5">
    <source>
        <dbReference type="Proteomes" id="UP001156666"/>
    </source>
</evidence>
<dbReference type="SUPFAM" id="SSF46689">
    <property type="entry name" value="Homeodomain-like"/>
    <property type="match status" value="1"/>
</dbReference>
<dbReference type="Gene3D" id="1.10.357.10">
    <property type="entry name" value="Tetracycline Repressor, domain 2"/>
    <property type="match status" value="1"/>
</dbReference>
<evidence type="ECO:0000313" key="4">
    <source>
        <dbReference type="EMBL" id="GLR17389.1"/>
    </source>
</evidence>
<keyword evidence="5" id="KW-1185">Reference proteome</keyword>
<evidence type="ECO:0000259" key="3">
    <source>
        <dbReference type="PROSITE" id="PS50977"/>
    </source>
</evidence>
<dbReference type="GO" id="GO:0003677">
    <property type="term" value="F:DNA binding"/>
    <property type="evidence" value="ECO:0007669"/>
    <property type="project" value="UniProtKB-UniRule"/>
</dbReference>
<reference evidence="4" key="1">
    <citation type="journal article" date="2014" name="Int. J. Syst. Evol. Microbiol.">
        <title>Complete genome sequence of Corynebacterium casei LMG S-19264T (=DSM 44701T), isolated from a smear-ripened cheese.</title>
        <authorList>
            <consortium name="US DOE Joint Genome Institute (JGI-PGF)"/>
            <person name="Walter F."/>
            <person name="Albersmeier A."/>
            <person name="Kalinowski J."/>
            <person name="Ruckert C."/>
        </authorList>
    </citation>
    <scope>NUCLEOTIDE SEQUENCE</scope>
    <source>
        <strain evidence="4">NBRC 108769</strain>
    </source>
</reference>
<feature type="domain" description="HTH tetR-type" evidence="3">
    <location>
        <begin position="3"/>
        <end position="63"/>
    </location>
</feature>
<keyword evidence="1 2" id="KW-0238">DNA-binding</keyword>
<dbReference type="RefSeq" id="WP_235294099.1">
    <property type="nucleotide sequence ID" value="NZ_BSOH01000011.1"/>
</dbReference>